<dbReference type="Proteomes" id="UP000005442">
    <property type="component" value="Chromosome"/>
</dbReference>
<dbReference type="InterPro" id="IPR036663">
    <property type="entry name" value="Fumarylacetoacetase_C_sf"/>
</dbReference>
<dbReference type="SUPFAM" id="SSF56529">
    <property type="entry name" value="FAH"/>
    <property type="match status" value="1"/>
</dbReference>
<name>G8RKA8_MYCRN</name>
<keyword evidence="2" id="KW-1185">Reference proteome</keyword>
<dbReference type="eggNOG" id="COG3971">
    <property type="taxonomic scope" value="Bacteria"/>
</dbReference>
<dbReference type="InterPro" id="IPR050772">
    <property type="entry name" value="Hydratase-Decarb/MhpD_sf"/>
</dbReference>
<proteinExistence type="predicted"/>
<dbReference type="PANTHER" id="PTHR30143:SF0">
    <property type="entry name" value="2-KETO-4-PENTENOATE HYDRATASE"/>
    <property type="match status" value="1"/>
</dbReference>
<evidence type="ECO:0008006" key="3">
    <source>
        <dbReference type="Google" id="ProtNLM"/>
    </source>
</evidence>
<evidence type="ECO:0000313" key="2">
    <source>
        <dbReference type="Proteomes" id="UP000005442"/>
    </source>
</evidence>
<dbReference type="GO" id="GO:0005737">
    <property type="term" value="C:cytoplasm"/>
    <property type="evidence" value="ECO:0007669"/>
    <property type="project" value="TreeGrafter"/>
</dbReference>
<dbReference type="EMBL" id="CP003169">
    <property type="protein sequence ID" value="AEV73510.1"/>
    <property type="molecule type" value="Genomic_DNA"/>
</dbReference>
<dbReference type="AlphaFoldDB" id="G8RKA8"/>
<organism evidence="1 2">
    <name type="scientific">Mycolicibacterium rhodesiae (strain NBB3)</name>
    <name type="common">Mycobacterium rhodesiae</name>
    <dbReference type="NCBI Taxonomy" id="710685"/>
    <lineage>
        <taxon>Bacteria</taxon>
        <taxon>Bacillati</taxon>
        <taxon>Actinomycetota</taxon>
        <taxon>Actinomycetes</taxon>
        <taxon>Mycobacteriales</taxon>
        <taxon>Mycobacteriaceae</taxon>
        <taxon>Mycolicibacterium</taxon>
    </lineage>
</organism>
<dbReference type="KEGG" id="mrh:MycrhN_2955"/>
<dbReference type="GO" id="GO:0008684">
    <property type="term" value="F:2-oxopent-4-enoate hydratase activity"/>
    <property type="evidence" value="ECO:0007669"/>
    <property type="project" value="TreeGrafter"/>
</dbReference>
<protein>
    <recommendedName>
        <fullName evidence="3">2-keto-4-pentenoate hydratase</fullName>
    </recommendedName>
</protein>
<sequence length="224" mass="23370">MPMLRELRSAFPENDAEDVFFKDPGPVSIGAGALQPGGYVLSTRISTGTTRIGDYVEPVTREVFVEDCAAVSVGALTAPRVETHIGFLVGAAVVDREKASVPADYIAAAFPVLRLVGGRSESESGSIAIAVGAPSIRRNVLRDSLATLNRNGRVVAAGEGASMRQSPCAGIVAVARMRNAAESALRRGHIVLTGSMHSSVAAQPGDHFRTDVLGLGSVCIRCVE</sequence>
<evidence type="ECO:0000313" key="1">
    <source>
        <dbReference type="EMBL" id="AEV73510.1"/>
    </source>
</evidence>
<dbReference type="PATRIC" id="fig|710685.3.peg.2946"/>
<dbReference type="PANTHER" id="PTHR30143">
    <property type="entry name" value="ACID HYDRATASE"/>
    <property type="match status" value="1"/>
</dbReference>
<dbReference type="STRING" id="710685.MycrhN_2955"/>
<accession>G8RKA8</accession>
<gene>
    <name evidence="1" type="ordered locus">MycrhN_2955</name>
</gene>
<reference evidence="1 2" key="1">
    <citation type="submission" date="2011-12" db="EMBL/GenBank/DDBJ databases">
        <title>Complete sequence of Mycobacterium rhodesiae NBB3.</title>
        <authorList>
            <consortium name="US DOE Joint Genome Institute"/>
            <person name="Lucas S."/>
            <person name="Han J."/>
            <person name="Lapidus A."/>
            <person name="Cheng J.-F."/>
            <person name="Goodwin L."/>
            <person name="Pitluck S."/>
            <person name="Peters L."/>
            <person name="Mikhailova N."/>
            <person name="Gu W."/>
            <person name="Detter J.C."/>
            <person name="Han C."/>
            <person name="Tapia R."/>
            <person name="Land M."/>
            <person name="Hauser L."/>
            <person name="Kyrpides N."/>
            <person name="Ivanova N."/>
            <person name="Pagani I."/>
            <person name="Mattes T."/>
            <person name="Holmes A."/>
            <person name="Rutledge P."/>
            <person name="Paulsen I."/>
            <person name="Coleman N."/>
            <person name="Woyke T."/>
        </authorList>
    </citation>
    <scope>NUCLEOTIDE SEQUENCE [LARGE SCALE GENOMIC DNA]</scope>
    <source>
        <strain evidence="1 2">NBB3</strain>
    </source>
</reference>
<dbReference type="HOGENOM" id="CLU_1233909_0_0_11"/>
<dbReference type="Gene3D" id="3.90.850.10">
    <property type="entry name" value="Fumarylacetoacetase-like, C-terminal domain"/>
    <property type="match status" value="1"/>
</dbReference>